<evidence type="ECO:0000256" key="1">
    <source>
        <dbReference type="ARBA" id="ARBA00022603"/>
    </source>
</evidence>
<evidence type="ECO:0000313" key="9">
    <source>
        <dbReference type="Proteomes" id="UP000601587"/>
    </source>
</evidence>
<dbReference type="EC" id="2.1.1.37" evidence="7"/>
<dbReference type="SUPFAM" id="SSF53335">
    <property type="entry name" value="S-adenosyl-L-methionine-dependent methyltransferases"/>
    <property type="match status" value="1"/>
</dbReference>
<comment type="caution">
    <text evidence="8">The sequence shown here is derived from an EMBL/GenBank/DDBJ whole genome shotgun (WGS) entry which is preliminary data.</text>
</comment>
<dbReference type="Proteomes" id="UP000601587">
    <property type="component" value="Unassembled WGS sequence"/>
</dbReference>
<dbReference type="GO" id="GO:0032259">
    <property type="term" value="P:methylation"/>
    <property type="evidence" value="ECO:0007669"/>
    <property type="project" value="UniProtKB-KW"/>
</dbReference>
<feature type="active site" evidence="5">
    <location>
        <position position="91"/>
    </location>
</feature>
<dbReference type="GO" id="GO:0003677">
    <property type="term" value="F:DNA binding"/>
    <property type="evidence" value="ECO:0007669"/>
    <property type="project" value="TreeGrafter"/>
</dbReference>
<dbReference type="GO" id="GO:0044027">
    <property type="term" value="P:negative regulation of gene expression via chromosomal CpG island methylation"/>
    <property type="evidence" value="ECO:0007669"/>
    <property type="project" value="TreeGrafter"/>
</dbReference>
<dbReference type="Gene3D" id="3.40.50.150">
    <property type="entry name" value="Vaccinia Virus protein VP39"/>
    <property type="match status" value="1"/>
</dbReference>
<keyword evidence="1 5" id="KW-0489">Methyltransferase</keyword>
<dbReference type="InterPro" id="IPR029063">
    <property type="entry name" value="SAM-dependent_MTases_sf"/>
</dbReference>
<dbReference type="PANTHER" id="PTHR10629">
    <property type="entry name" value="CYTOSINE-SPECIFIC METHYLTRANSFERASE"/>
    <property type="match status" value="1"/>
</dbReference>
<dbReference type="RefSeq" id="WP_172981134.1">
    <property type="nucleotide sequence ID" value="NZ_WCFU01000013.1"/>
</dbReference>
<dbReference type="GO" id="GO:0009307">
    <property type="term" value="P:DNA restriction-modification system"/>
    <property type="evidence" value="ECO:0007669"/>
    <property type="project" value="UniProtKB-KW"/>
</dbReference>
<dbReference type="NCBIfam" id="TIGR00675">
    <property type="entry name" value="dcm"/>
    <property type="match status" value="1"/>
</dbReference>
<proteinExistence type="inferred from homology"/>
<sequence>MIFRNGELFSGPGGIALGAKMSGFIDENGNQWGFKHQWANDFDQDTVDTYKLNILNDPDDKTTFCEDVAEFPIGNKNILPDIDSLMFGFPCNDYSSVGKQKGLNGCYGPLYSYGVKAMRAYKPKVFVAENVDGLSSANEGYALVKILKEFADSGYHITPNLYKFEEYGVPQTRHRIIIVGIRNDLYEKGIHFHVPAPTTVNPNDQKTAQQAIEEPPISDSTPNNEMPKTTKRVAERLSYIPEGENAWYEGIPESLRLNVKGARLSNIYKRLTHNKPAYTVTGSGGGGTKMYHWKENRALTNRERARLQTFPDDFKFVGSRESVRKQIGMAVPPEGAKVVLQAVLKTFAGIDYDWVKPTEKLQLRNLLNTDGSSLKGIDK</sequence>
<evidence type="ECO:0000256" key="2">
    <source>
        <dbReference type="ARBA" id="ARBA00022679"/>
    </source>
</evidence>
<keyword evidence="2 5" id="KW-0808">Transferase</keyword>
<evidence type="ECO:0000256" key="4">
    <source>
        <dbReference type="ARBA" id="ARBA00022747"/>
    </source>
</evidence>
<evidence type="ECO:0000256" key="3">
    <source>
        <dbReference type="ARBA" id="ARBA00022691"/>
    </source>
</evidence>
<dbReference type="Pfam" id="PF00145">
    <property type="entry name" value="DNA_methylase"/>
    <property type="match status" value="1"/>
</dbReference>
<reference evidence="8" key="1">
    <citation type="submission" date="2019-09" db="EMBL/GenBank/DDBJ databases">
        <title>Comparative genomic analysis of Lactobacillus helveticus.</title>
        <authorList>
            <person name="Zhang H."/>
            <person name="Chen Y."/>
            <person name="Zhong Z."/>
        </authorList>
    </citation>
    <scope>NUCLEOTIDE SEQUENCE</scope>
    <source>
        <strain evidence="8">IMAU50013</strain>
    </source>
</reference>
<comment type="catalytic activity">
    <reaction evidence="7">
        <text>a 2'-deoxycytidine in DNA + S-adenosyl-L-methionine = a 5-methyl-2'-deoxycytidine in DNA + S-adenosyl-L-homocysteine + H(+)</text>
        <dbReference type="Rhea" id="RHEA:13681"/>
        <dbReference type="Rhea" id="RHEA-COMP:11369"/>
        <dbReference type="Rhea" id="RHEA-COMP:11370"/>
        <dbReference type="ChEBI" id="CHEBI:15378"/>
        <dbReference type="ChEBI" id="CHEBI:57856"/>
        <dbReference type="ChEBI" id="CHEBI:59789"/>
        <dbReference type="ChEBI" id="CHEBI:85452"/>
        <dbReference type="ChEBI" id="CHEBI:85454"/>
        <dbReference type="EC" id="2.1.1.37"/>
    </reaction>
</comment>
<keyword evidence="4" id="KW-0680">Restriction system</keyword>
<accession>A0A9Q5BUT6</accession>
<dbReference type="AlphaFoldDB" id="A0A9Q5BUT6"/>
<dbReference type="InterPro" id="IPR050390">
    <property type="entry name" value="C5-Methyltransferase"/>
</dbReference>
<dbReference type="PRINTS" id="PR00105">
    <property type="entry name" value="C5METTRFRASE"/>
</dbReference>
<dbReference type="GO" id="GO:0003886">
    <property type="term" value="F:DNA (cytosine-5-)-methyltransferase activity"/>
    <property type="evidence" value="ECO:0007669"/>
    <property type="project" value="UniProtKB-EC"/>
</dbReference>
<evidence type="ECO:0000256" key="5">
    <source>
        <dbReference type="PROSITE-ProRule" id="PRU01016"/>
    </source>
</evidence>
<evidence type="ECO:0000256" key="6">
    <source>
        <dbReference type="RuleBase" id="RU000416"/>
    </source>
</evidence>
<organism evidence="8 9">
    <name type="scientific">Lactobacillus helveticus</name>
    <name type="common">Lactobacillus suntoryeus</name>
    <dbReference type="NCBI Taxonomy" id="1587"/>
    <lineage>
        <taxon>Bacteria</taxon>
        <taxon>Bacillati</taxon>
        <taxon>Bacillota</taxon>
        <taxon>Bacilli</taxon>
        <taxon>Lactobacillales</taxon>
        <taxon>Lactobacillaceae</taxon>
        <taxon>Lactobacillus</taxon>
    </lineage>
</organism>
<dbReference type="InterPro" id="IPR001525">
    <property type="entry name" value="C5_MeTfrase"/>
</dbReference>
<evidence type="ECO:0000256" key="7">
    <source>
        <dbReference type="RuleBase" id="RU000417"/>
    </source>
</evidence>
<dbReference type="InterPro" id="IPR018117">
    <property type="entry name" value="C5_DNA_meth_AS"/>
</dbReference>
<protein>
    <recommendedName>
        <fullName evidence="7">Cytosine-specific methyltransferase</fullName>
        <ecNumber evidence="7">2.1.1.37</ecNumber>
    </recommendedName>
</protein>
<dbReference type="PROSITE" id="PS00094">
    <property type="entry name" value="C5_MTASE_1"/>
    <property type="match status" value="1"/>
</dbReference>
<name>A0A9Q5BUT6_LACHE</name>
<dbReference type="PANTHER" id="PTHR10629:SF52">
    <property type="entry name" value="DNA (CYTOSINE-5)-METHYLTRANSFERASE 1"/>
    <property type="match status" value="1"/>
</dbReference>
<evidence type="ECO:0000313" key="8">
    <source>
        <dbReference type="EMBL" id="NRN91282.1"/>
    </source>
</evidence>
<dbReference type="PROSITE" id="PS51679">
    <property type="entry name" value="SAM_MT_C5"/>
    <property type="match status" value="1"/>
</dbReference>
<keyword evidence="3 5" id="KW-0949">S-adenosyl-L-methionine</keyword>
<dbReference type="Gene3D" id="3.90.120.10">
    <property type="entry name" value="DNA Methylase, subunit A, domain 2"/>
    <property type="match status" value="1"/>
</dbReference>
<dbReference type="EMBL" id="WCGB01000011">
    <property type="protein sequence ID" value="NRN91282.1"/>
    <property type="molecule type" value="Genomic_DNA"/>
</dbReference>
<gene>
    <name evidence="8" type="ORF">IMAU50013_00809</name>
</gene>
<comment type="similarity">
    <text evidence="5 6">Belongs to the class I-like SAM-binding methyltransferase superfamily. C5-methyltransferase family.</text>
</comment>